<reference evidence="1" key="1">
    <citation type="submission" date="2020-05" db="EMBL/GenBank/DDBJ databases">
        <authorList>
            <person name="Zeng H."/>
            <person name="Chan Y.K."/>
            <person name="Watt R.M."/>
        </authorList>
    </citation>
    <scope>NUCLEOTIDE SEQUENCE</scope>
    <source>
        <strain evidence="1">ATCC 700773</strain>
    </source>
</reference>
<proteinExistence type="predicted"/>
<gene>
    <name evidence="1" type="ORF">HRI96_04165</name>
</gene>
<reference evidence="1" key="2">
    <citation type="journal article" date="2021" name="Microbiol. Resour. Announc.">
        <title>Complete Genome Sequences of Three Human Oral Treponema parvum Isolates.</title>
        <authorList>
            <person name="Zeng H."/>
            <person name="Watt R.M."/>
        </authorList>
    </citation>
    <scope>NUCLEOTIDE SEQUENCE</scope>
    <source>
        <strain evidence="1">ATCC 700773</strain>
    </source>
</reference>
<evidence type="ECO:0000313" key="1">
    <source>
        <dbReference type="EMBL" id="QTQ11463.1"/>
    </source>
</evidence>
<protein>
    <submittedName>
        <fullName evidence="1">Phosphohydrolase</fullName>
    </submittedName>
</protein>
<sequence>MNNFIRIESSDIKDGMRFSAPVFFDDGKNMFLAEGKTVKPYHIAALKRWAIPFLLTYGREIKDSAPVAAVPVPTVVSAVPMVQDAEDVEELEELEEV</sequence>
<accession>A0A975EZA7</accession>
<dbReference type="Proteomes" id="UP000671995">
    <property type="component" value="Chromosome"/>
</dbReference>
<dbReference type="RefSeq" id="WP_210118259.1">
    <property type="nucleotide sequence ID" value="NZ_CP054257.1"/>
</dbReference>
<dbReference type="AlphaFoldDB" id="A0A975EZA7"/>
<evidence type="ECO:0000313" key="2">
    <source>
        <dbReference type="Proteomes" id="UP000671995"/>
    </source>
</evidence>
<dbReference type="EMBL" id="CP054257">
    <property type="protein sequence ID" value="QTQ11463.1"/>
    <property type="molecule type" value="Genomic_DNA"/>
</dbReference>
<organism evidence="1 2">
    <name type="scientific">Treponema parvum</name>
    <dbReference type="NCBI Taxonomy" id="138851"/>
    <lineage>
        <taxon>Bacteria</taxon>
        <taxon>Pseudomonadati</taxon>
        <taxon>Spirochaetota</taxon>
        <taxon>Spirochaetia</taxon>
        <taxon>Spirochaetales</taxon>
        <taxon>Treponemataceae</taxon>
        <taxon>Treponema</taxon>
    </lineage>
</organism>
<name>A0A975EZA7_9SPIR</name>